<gene>
    <name evidence="2" type="ORF">WICPIJ_007813</name>
</gene>
<organism evidence="2 3">
    <name type="scientific">Wickerhamomyces pijperi</name>
    <name type="common">Yeast</name>
    <name type="synonym">Pichia pijperi</name>
    <dbReference type="NCBI Taxonomy" id="599730"/>
    <lineage>
        <taxon>Eukaryota</taxon>
        <taxon>Fungi</taxon>
        <taxon>Dikarya</taxon>
        <taxon>Ascomycota</taxon>
        <taxon>Saccharomycotina</taxon>
        <taxon>Saccharomycetes</taxon>
        <taxon>Phaffomycetales</taxon>
        <taxon>Wickerhamomycetaceae</taxon>
        <taxon>Wickerhamomyces</taxon>
    </lineage>
</organism>
<feature type="region of interest" description="Disordered" evidence="1">
    <location>
        <begin position="33"/>
        <end position="65"/>
    </location>
</feature>
<name>A0A9P8TJS5_WICPI</name>
<accession>A0A9P8TJS5</accession>
<evidence type="ECO:0000256" key="1">
    <source>
        <dbReference type="SAM" id="MobiDB-lite"/>
    </source>
</evidence>
<keyword evidence="3" id="KW-1185">Reference proteome</keyword>
<evidence type="ECO:0000313" key="2">
    <source>
        <dbReference type="EMBL" id="KAH3681230.1"/>
    </source>
</evidence>
<reference evidence="2" key="1">
    <citation type="journal article" date="2021" name="Open Biol.">
        <title>Shared evolutionary footprints suggest mitochondrial oxidative damage underlies multiple complex I losses in fungi.</title>
        <authorList>
            <person name="Schikora-Tamarit M.A."/>
            <person name="Marcet-Houben M."/>
            <person name="Nosek J."/>
            <person name="Gabaldon T."/>
        </authorList>
    </citation>
    <scope>NUCLEOTIDE SEQUENCE</scope>
    <source>
        <strain evidence="2">CBS2887</strain>
    </source>
</reference>
<dbReference type="OrthoDB" id="10055828at2759"/>
<dbReference type="EMBL" id="JAEUBG010004534">
    <property type="protein sequence ID" value="KAH3681230.1"/>
    <property type="molecule type" value="Genomic_DNA"/>
</dbReference>
<sequence length="121" mass="13240">MVESVPAISLSMEPTNPTMVKFWYGATSSLVNSPLETNSSNKEGHSERNKSAPVKDPSPPQTTKASIPLTTMFLAACNLPHFSLNSIQRAVPIKVPPRANQPLTSCHCIFLIKEPPWTKPE</sequence>
<dbReference type="AlphaFoldDB" id="A0A9P8TJS5"/>
<comment type="caution">
    <text evidence="2">The sequence shown here is derived from an EMBL/GenBank/DDBJ whole genome shotgun (WGS) entry which is preliminary data.</text>
</comment>
<dbReference type="Proteomes" id="UP000774326">
    <property type="component" value="Unassembled WGS sequence"/>
</dbReference>
<protein>
    <submittedName>
        <fullName evidence="2">Uncharacterized protein</fullName>
    </submittedName>
</protein>
<proteinExistence type="predicted"/>
<evidence type="ECO:0000313" key="3">
    <source>
        <dbReference type="Proteomes" id="UP000774326"/>
    </source>
</evidence>
<reference evidence="2" key="2">
    <citation type="submission" date="2021-01" db="EMBL/GenBank/DDBJ databases">
        <authorList>
            <person name="Schikora-Tamarit M.A."/>
        </authorList>
    </citation>
    <scope>NUCLEOTIDE SEQUENCE</scope>
    <source>
        <strain evidence="2">CBS2887</strain>
    </source>
</reference>